<reference evidence="2" key="2">
    <citation type="journal article" date="2021" name="PeerJ">
        <title>Extensive microbial diversity within the chicken gut microbiome revealed by metagenomics and culture.</title>
        <authorList>
            <person name="Gilroy R."/>
            <person name="Ravi A."/>
            <person name="Getino M."/>
            <person name="Pursley I."/>
            <person name="Horton D.L."/>
            <person name="Alikhan N.F."/>
            <person name="Baker D."/>
            <person name="Gharbi K."/>
            <person name="Hall N."/>
            <person name="Watson M."/>
            <person name="Adriaenssens E.M."/>
            <person name="Foster-Nyarko E."/>
            <person name="Jarju S."/>
            <person name="Secka A."/>
            <person name="Antonio M."/>
            <person name="Oren A."/>
            <person name="Chaudhuri R.R."/>
            <person name="La Ragione R."/>
            <person name="Hildebrand F."/>
            <person name="Pallen M.J."/>
        </authorList>
    </citation>
    <scope>NUCLEOTIDE SEQUENCE</scope>
    <source>
        <strain evidence="2">USAMLcec3-3695</strain>
    </source>
</reference>
<organism evidence="2 3">
    <name type="scientific">Candidatus Ornithomonoglobus merdipullorum</name>
    <dbReference type="NCBI Taxonomy" id="2840895"/>
    <lineage>
        <taxon>Bacteria</taxon>
        <taxon>Bacillati</taxon>
        <taxon>Bacillota</taxon>
        <taxon>Clostridia</taxon>
        <taxon>Candidatus Ornithomonoglobus</taxon>
    </lineage>
</organism>
<dbReference type="Pfam" id="PF25583">
    <property type="entry name" value="WCX"/>
    <property type="match status" value="1"/>
</dbReference>
<proteinExistence type="predicted"/>
<evidence type="ECO:0000313" key="2">
    <source>
        <dbReference type="EMBL" id="HIU57666.1"/>
    </source>
</evidence>
<name>A0A9D1SEZ0_9FIRM</name>
<gene>
    <name evidence="2" type="ORF">IAA61_07640</name>
</gene>
<comment type="caution">
    <text evidence="2">The sequence shown here is derived from an EMBL/GenBank/DDBJ whole genome shotgun (WGS) entry which is preliminary data.</text>
</comment>
<dbReference type="Proteomes" id="UP000824109">
    <property type="component" value="Unassembled WGS sequence"/>
</dbReference>
<sequence length="297" mass="34264">MFYFLELLAGYSDVDHILATNEIIEMMLEKYQVKIERRTVYSYINTLMFFGFDISTYDDNGKGYYLRSIYFNEAEIRMLIHGLYLDPECGRSDARNISEKLQKFLSVYKRRQYGYLAEKKKLTAAFSAEQTELLLKAYEEGKRISFGYSEYVFENDRVCEKKNRCETDVLGVEPKGGMFYAECDICGEKRHIGAELMHDISLTNEPAQNGAGASADEPLKVIVKCRDEAINDIMHDFVNRVRILTHKNNSFTAVIDMDRESVLPWALKSLERCEVLEPKELRERIIGAIKNSGYCAG</sequence>
<dbReference type="AlphaFoldDB" id="A0A9D1SEZ0"/>
<accession>A0A9D1SEZ0</accession>
<protein>
    <submittedName>
        <fullName evidence="2">WYL domain-containing protein</fullName>
    </submittedName>
</protein>
<evidence type="ECO:0000259" key="1">
    <source>
        <dbReference type="Pfam" id="PF25583"/>
    </source>
</evidence>
<dbReference type="InterPro" id="IPR057727">
    <property type="entry name" value="WCX_dom"/>
</dbReference>
<dbReference type="EMBL" id="DVNB01000081">
    <property type="protein sequence ID" value="HIU57666.1"/>
    <property type="molecule type" value="Genomic_DNA"/>
</dbReference>
<evidence type="ECO:0000313" key="3">
    <source>
        <dbReference type="Proteomes" id="UP000824109"/>
    </source>
</evidence>
<reference evidence="2" key="1">
    <citation type="submission" date="2020-10" db="EMBL/GenBank/DDBJ databases">
        <authorList>
            <person name="Gilroy R."/>
        </authorList>
    </citation>
    <scope>NUCLEOTIDE SEQUENCE</scope>
    <source>
        <strain evidence="2">USAMLcec3-3695</strain>
    </source>
</reference>
<feature type="domain" description="WCX" evidence="1">
    <location>
        <begin position="218"/>
        <end position="290"/>
    </location>
</feature>